<dbReference type="EMBL" id="ABWN01000028">
    <property type="protein sequence ID" value="EFF68569.1"/>
    <property type="molecule type" value="Genomic_DNA"/>
</dbReference>
<dbReference type="InterPro" id="IPR025530">
    <property type="entry name" value="DUF4417"/>
</dbReference>
<dbReference type="Proteomes" id="UP000006238">
    <property type="component" value="Unassembled WGS sequence"/>
</dbReference>
<dbReference type="GeneID" id="98919158"/>
<dbReference type="Pfam" id="PF14386">
    <property type="entry name" value="DUF4417"/>
    <property type="match status" value="1"/>
</dbReference>
<organism evidence="1 2">
    <name type="scientific">Eshraghiella crossota DSM 2876</name>
    <dbReference type="NCBI Taxonomy" id="511680"/>
    <lineage>
        <taxon>Bacteria</taxon>
        <taxon>Bacillati</taxon>
        <taxon>Bacillota</taxon>
        <taxon>Clostridia</taxon>
        <taxon>Lachnospirales</taxon>
        <taxon>Lachnospiraceae</taxon>
        <taxon>Eshraghiella</taxon>
    </lineage>
</organism>
<proteinExistence type="predicted"/>
<dbReference type="RefSeq" id="WP_005602647.1">
    <property type="nucleotide sequence ID" value="NZ_GG663523.1"/>
</dbReference>
<evidence type="ECO:0000313" key="2">
    <source>
        <dbReference type="Proteomes" id="UP000006238"/>
    </source>
</evidence>
<comment type="caution">
    <text evidence="1">The sequence shown here is derived from an EMBL/GenBank/DDBJ whole genome shotgun (WGS) entry which is preliminary data.</text>
</comment>
<dbReference type="eggNOG" id="ENOG5031YSD">
    <property type="taxonomic scope" value="Bacteria"/>
</dbReference>
<keyword evidence="2" id="KW-1185">Reference proteome</keyword>
<reference evidence="1 2" key="1">
    <citation type="submission" date="2010-02" db="EMBL/GenBank/DDBJ databases">
        <authorList>
            <person name="Weinstock G."/>
            <person name="Sodergren E."/>
            <person name="Clifton S."/>
            <person name="Fulton L."/>
            <person name="Fulton B."/>
            <person name="Courtney L."/>
            <person name="Fronick C."/>
            <person name="Harrison M."/>
            <person name="Strong C."/>
            <person name="Farmer C."/>
            <person name="Delahaunty K."/>
            <person name="Markovic C."/>
            <person name="Hall O."/>
            <person name="Minx P."/>
            <person name="Tomlinson C."/>
            <person name="Mitreva M."/>
            <person name="Nelson J."/>
            <person name="Hou S."/>
            <person name="Wollam A."/>
            <person name="Pepin K.H."/>
            <person name="Johnson M."/>
            <person name="Bhonagiri V."/>
            <person name="Zhang X."/>
            <person name="Suruliraj S."/>
            <person name="Warren W."/>
            <person name="Chinwalla A."/>
            <person name="Mardis E.R."/>
            <person name="Wilson R.K."/>
        </authorList>
    </citation>
    <scope>NUCLEOTIDE SEQUENCE [LARGE SCALE GENOMIC DNA]</scope>
    <source>
        <strain evidence="1 2">DSM 2876</strain>
    </source>
</reference>
<name>D4RZG1_9FIRM</name>
<dbReference type="AlphaFoldDB" id="D4RZG1"/>
<gene>
    <name evidence="1" type="ORF">BUTYVIB_01227</name>
</gene>
<dbReference type="HOGENOM" id="CLU_100122_0_0_9"/>
<sequence length="229" mass="26456">MIKGLSEYEKYKVLRPVVGEHQLDENGFPIINKTEFHEKEWQNIGVTGLQNASPKKKNDNMVLLMFNYDYRLLNLWNTPLKKIGLFQSFYAIATPDFSIYPEMNINDIRHNVYMSRWLGKTWQNFGSTVYPTIGWALPDTYDIVFGGVEKGGIVIISTLGCQNNTEVFLKGFNEMKKRLTPSLIIVYGDMIEGMTGRFVNYKYSDAFSRESFQLRIEGISQVFEIKEAV</sequence>
<evidence type="ECO:0008006" key="3">
    <source>
        <dbReference type="Google" id="ProtNLM"/>
    </source>
</evidence>
<protein>
    <recommendedName>
        <fullName evidence="3">DUF4417 domain-containing protein</fullName>
    </recommendedName>
</protein>
<accession>D4RZG1</accession>
<evidence type="ECO:0000313" key="1">
    <source>
        <dbReference type="EMBL" id="EFF68569.1"/>
    </source>
</evidence>